<proteinExistence type="predicted"/>
<name>A0A931N376_9NOCA</name>
<dbReference type="Proteomes" id="UP000655751">
    <property type="component" value="Unassembled WGS sequence"/>
</dbReference>
<reference evidence="1" key="1">
    <citation type="submission" date="2020-11" db="EMBL/GenBank/DDBJ databases">
        <title>Nocardia NEAU-351.nov., a novel actinomycete isolated from the cow dung.</title>
        <authorList>
            <person name="Zhang X."/>
        </authorList>
    </citation>
    <scope>NUCLEOTIDE SEQUENCE</scope>
    <source>
        <strain evidence="1">NEAU-351</strain>
    </source>
</reference>
<dbReference type="Pfam" id="PF12079">
    <property type="entry name" value="DUF3558"/>
    <property type="match status" value="1"/>
</dbReference>
<keyword evidence="2" id="KW-1185">Reference proteome</keyword>
<protein>
    <submittedName>
        <fullName evidence="1">DUF3558 domain-containing protein</fullName>
    </submittedName>
</protein>
<evidence type="ECO:0000313" key="1">
    <source>
        <dbReference type="EMBL" id="MBH0776841.1"/>
    </source>
</evidence>
<dbReference type="AlphaFoldDB" id="A0A931N376"/>
<organism evidence="1 2">
    <name type="scientific">Nocardia bovistercoris</name>
    <dbReference type="NCBI Taxonomy" id="2785916"/>
    <lineage>
        <taxon>Bacteria</taxon>
        <taxon>Bacillati</taxon>
        <taxon>Actinomycetota</taxon>
        <taxon>Actinomycetes</taxon>
        <taxon>Mycobacteriales</taxon>
        <taxon>Nocardiaceae</taxon>
        <taxon>Nocardia</taxon>
    </lineage>
</organism>
<accession>A0A931N376</accession>
<dbReference type="RefSeq" id="WP_196149200.1">
    <property type="nucleotide sequence ID" value="NZ_JADMLG010000004.1"/>
</dbReference>
<sequence length="181" mass="19098">MAALVVGIATVGVVAGCGTTVDGAAQTAGPTVPRGDRNVVWNPCTQLSDAALRATRVDPATRSVVSDAPTGATSARLCNWTSTEGPYLVGVAATVYTQDEARQNTNLTVVREARIGPRPGFVHYDPSDDTKILCYVNIPSPEGSYEISVGWRTSERAKMKEAPPCGLAVVHAEDLEPYLPK</sequence>
<dbReference type="EMBL" id="JADMLG010000004">
    <property type="protein sequence ID" value="MBH0776841.1"/>
    <property type="molecule type" value="Genomic_DNA"/>
</dbReference>
<gene>
    <name evidence="1" type="ORF">IT779_11155</name>
</gene>
<dbReference type="InterPro" id="IPR024520">
    <property type="entry name" value="DUF3558"/>
</dbReference>
<comment type="caution">
    <text evidence="1">The sequence shown here is derived from an EMBL/GenBank/DDBJ whole genome shotgun (WGS) entry which is preliminary data.</text>
</comment>
<evidence type="ECO:0000313" key="2">
    <source>
        <dbReference type="Proteomes" id="UP000655751"/>
    </source>
</evidence>